<keyword evidence="1" id="KW-0808">Transferase</keyword>
<dbReference type="EMBL" id="CP036433">
    <property type="protein sequence ID" value="QDU93281.1"/>
    <property type="molecule type" value="Genomic_DNA"/>
</dbReference>
<accession>A0A518DN80</accession>
<sequence>MSVVAIISSKMSSTELLGKSLINLSGEPLLARVLERVQRARSVDQVVVAASTSPADDAIVAYCQSRQWNVFRGAEHDLLERFYRAAHKYRAEVIVRVAPDCPFVDPALVDEAANWVGDGHYDFASNAAMPRTFPQGLEVEAFSFKSFARLRHESELPAWREHVTTGYYRQAEKYRLRRIVHEENLSHMRWTVESLEDLEFAQTVYDYFGHDGFSWTAMLQAIAKRPHWSHINRPARQHAG</sequence>
<evidence type="ECO:0000313" key="1">
    <source>
        <dbReference type="EMBL" id="QDU93281.1"/>
    </source>
</evidence>
<proteinExistence type="predicted"/>
<dbReference type="InterPro" id="IPR029044">
    <property type="entry name" value="Nucleotide-diphossugar_trans"/>
</dbReference>
<evidence type="ECO:0000313" key="2">
    <source>
        <dbReference type="Proteomes" id="UP000317648"/>
    </source>
</evidence>
<dbReference type="RefSeq" id="WP_145049953.1">
    <property type="nucleotide sequence ID" value="NZ_CP036433.1"/>
</dbReference>
<keyword evidence="1" id="KW-0548">Nucleotidyltransferase</keyword>
<dbReference type="InterPro" id="IPR003329">
    <property type="entry name" value="Cytidylyl_trans"/>
</dbReference>
<dbReference type="CDD" id="cd02518">
    <property type="entry name" value="GT2_SpsF"/>
    <property type="match status" value="1"/>
</dbReference>
<reference evidence="1 2" key="1">
    <citation type="submission" date="2019-02" db="EMBL/GenBank/DDBJ databases">
        <title>Deep-cultivation of Planctomycetes and their phenomic and genomic characterization uncovers novel biology.</title>
        <authorList>
            <person name="Wiegand S."/>
            <person name="Jogler M."/>
            <person name="Boedeker C."/>
            <person name="Pinto D."/>
            <person name="Vollmers J."/>
            <person name="Rivas-Marin E."/>
            <person name="Kohn T."/>
            <person name="Peeters S.H."/>
            <person name="Heuer A."/>
            <person name="Rast P."/>
            <person name="Oberbeckmann S."/>
            <person name="Bunk B."/>
            <person name="Jeske O."/>
            <person name="Meyerdierks A."/>
            <person name="Storesund J.E."/>
            <person name="Kallscheuer N."/>
            <person name="Luecker S."/>
            <person name="Lage O.M."/>
            <person name="Pohl T."/>
            <person name="Merkel B.J."/>
            <person name="Hornburger P."/>
            <person name="Mueller R.-W."/>
            <person name="Bruemmer F."/>
            <person name="Labrenz M."/>
            <person name="Spormann A.M."/>
            <person name="Op den Camp H."/>
            <person name="Overmann J."/>
            <person name="Amann R."/>
            <person name="Jetten M.S.M."/>
            <person name="Mascher T."/>
            <person name="Medema M.H."/>
            <person name="Devos D.P."/>
            <person name="Kaster A.-K."/>
            <person name="Ovreas L."/>
            <person name="Rohde M."/>
            <person name="Galperin M.Y."/>
            <person name="Jogler C."/>
        </authorList>
    </citation>
    <scope>NUCLEOTIDE SEQUENCE [LARGE SCALE GENOMIC DNA]</scope>
    <source>
        <strain evidence="1 2">Pla85_3_4</strain>
    </source>
</reference>
<gene>
    <name evidence="1" type="ORF">Pla8534_10610</name>
</gene>
<dbReference type="AlphaFoldDB" id="A0A518DN80"/>
<dbReference type="GO" id="GO:0016779">
    <property type="term" value="F:nucleotidyltransferase activity"/>
    <property type="evidence" value="ECO:0007669"/>
    <property type="project" value="UniProtKB-KW"/>
</dbReference>
<keyword evidence="2" id="KW-1185">Reference proteome</keyword>
<dbReference type="OrthoDB" id="9815559at2"/>
<dbReference type="Gene3D" id="3.90.550.10">
    <property type="entry name" value="Spore Coat Polysaccharide Biosynthesis Protein SpsA, Chain A"/>
    <property type="match status" value="1"/>
</dbReference>
<name>A0A518DN80_9BACT</name>
<dbReference type="Pfam" id="PF02348">
    <property type="entry name" value="CTP_transf_3"/>
    <property type="match status" value="1"/>
</dbReference>
<dbReference type="KEGG" id="lcre:Pla8534_10610"/>
<dbReference type="Proteomes" id="UP000317648">
    <property type="component" value="Chromosome"/>
</dbReference>
<organism evidence="1 2">
    <name type="scientific">Lignipirellula cremea</name>
    <dbReference type="NCBI Taxonomy" id="2528010"/>
    <lineage>
        <taxon>Bacteria</taxon>
        <taxon>Pseudomonadati</taxon>
        <taxon>Planctomycetota</taxon>
        <taxon>Planctomycetia</taxon>
        <taxon>Pirellulales</taxon>
        <taxon>Pirellulaceae</taxon>
        <taxon>Lignipirellula</taxon>
    </lineage>
</organism>
<dbReference type="GO" id="GO:0005829">
    <property type="term" value="C:cytosol"/>
    <property type="evidence" value="ECO:0007669"/>
    <property type="project" value="TreeGrafter"/>
</dbReference>
<dbReference type="PANTHER" id="PTHR42866:SF1">
    <property type="entry name" value="SPORE COAT POLYSACCHARIDE BIOSYNTHESIS PROTEIN SPSF"/>
    <property type="match status" value="1"/>
</dbReference>
<dbReference type="SUPFAM" id="SSF53448">
    <property type="entry name" value="Nucleotide-diphospho-sugar transferases"/>
    <property type="match status" value="1"/>
</dbReference>
<protein>
    <submittedName>
        <fullName evidence="1">3-deoxy-manno-octulosonate cytidylyltransferase</fullName>
    </submittedName>
</protein>
<dbReference type="PANTHER" id="PTHR42866">
    <property type="entry name" value="3-DEOXY-MANNO-OCTULOSONATE CYTIDYLYLTRANSFERASE"/>
    <property type="match status" value="1"/>
</dbReference>